<proteinExistence type="predicted"/>
<dbReference type="AlphaFoldDB" id="A0A9W6XU46"/>
<name>A0A9W6XU46_9STRA</name>
<evidence type="ECO:0000313" key="2">
    <source>
        <dbReference type="Proteomes" id="UP001165121"/>
    </source>
</evidence>
<dbReference type="EMBL" id="BSXT01001805">
    <property type="protein sequence ID" value="GMF45328.1"/>
    <property type="molecule type" value="Genomic_DNA"/>
</dbReference>
<protein>
    <submittedName>
        <fullName evidence="1">Unnamed protein product</fullName>
    </submittedName>
</protein>
<dbReference type="Proteomes" id="UP001165121">
    <property type="component" value="Unassembled WGS sequence"/>
</dbReference>
<organism evidence="1 2">
    <name type="scientific">Phytophthora fragariaefolia</name>
    <dbReference type="NCBI Taxonomy" id="1490495"/>
    <lineage>
        <taxon>Eukaryota</taxon>
        <taxon>Sar</taxon>
        <taxon>Stramenopiles</taxon>
        <taxon>Oomycota</taxon>
        <taxon>Peronosporomycetes</taxon>
        <taxon>Peronosporales</taxon>
        <taxon>Peronosporaceae</taxon>
        <taxon>Phytophthora</taxon>
    </lineage>
</organism>
<comment type="caution">
    <text evidence="1">The sequence shown here is derived from an EMBL/GenBank/DDBJ whole genome shotgun (WGS) entry which is preliminary data.</text>
</comment>
<keyword evidence="2" id="KW-1185">Reference proteome</keyword>
<accession>A0A9W6XU46</accession>
<sequence>MAAHARLQTQDGVHEHAKQMLESVQLAATSCTGRCRHHNQDTVLLSLRDPGSESGGAGHESGALTRRRGDLGFACLDSRAAGTAAGGIIVIQIVQAPLSELAAQSCGLDSSATERSEDSSPRTVEGSRHCRQWGRSFAKLLNGPWCLQLPFKGAEGAPPQLEGKDAADAAAAGWCQRHIFCAALDKPCAQTTTEWMNTHRHIWAKVGRICLAYAC</sequence>
<evidence type="ECO:0000313" key="1">
    <source>
        <dbReference type="EMBL" id="GMF45328.1"/>
    </source>
</evidence>
<reference evidence="1" key="1">
    <citation type="submission" date="2023-04" db="EMBL/GenBank/DDBJ databases">
        <title>Phytophthora fragariaefolia NBRC 109709.</title>
        <authorList>
            <person name="Ichikawa N."/>
            <person name="Sato H."/>
            <person name="Tonouchi N."/>
        </authorList>
    </citation>
    <scope>NUCLEOTIDE SEQUENCE</scope>
    <source>
        <strain evidence="1">NBRC 109709</strain>
    </source>
</reference>
<gene>
    <name evidence="1" type="ORF">Pfra01_001617700</name>
</gene>